<evidence type="ECO:0000256" key="1">
    <source>
        <dbReference type="ARBA" id="ARBA00005725"/>
    </source>
</evidence>
<feature type="domain" description="NmrA-like" evidence="4">
    <location>
        <begin position="13"/>
        <end position="292"/>
    </location>
</feature>
<proteinExistence type="inferred from homology"/>
<dbReference type="Gene3D" id="3.90.25.10">
    <property type="entry name" value="UDP-galactose 4-epimerase, domain 1"/>
    <property type="match status" value="1"/>
</dbReference>
<dbReference type="EMBL" id="CACRZD030000004">
    <property type="protein sequence ID" value="CAA6659182.1"/>
    <property type="molecule type" value="Genomic_DNA"/>
</dbReference>
<keyword evidence="6" id="KW-1185">Reference proteome</keyword>
<keyword evidence="2" id="KW-0521">NADP</keyword>
<dbReference type="CDD" id="cd05259">
    <property type="entry name" value="PCBER_SDR_a"/>
    <property type="match status" value="1"/>
</dbReference>
<dbReference type="Gene3D" id="3.40.50.720">
    <property type="entry name" value="NAD(P)-binding Rossmann-like Domain"/>
    <property type="match status" value="1"/>
</dbReference>
<comment type="similarity">
    <text evidence="1">Belongs to the NmrA-type oxidoreductase family. Isoflavone reductase subfamily.</text>
</comment>
<dbReference type="AlphaFoldDB" id="A0A7I8IPW4"/>
<dbReference type="InterPro" id="IPR045312">
    <property type="entry name" value="PCBER-like"/>
</dbReference>
<accession>A0A7I8IPW4</accession>
<name>A0A7I8IPW4_SPIIN</name>
<dbReference type="Pfam" id="PF05368">
    <property type="entry name" value="NmrA"/>
    <property type="match status" value="1"/>
</dbReference>
<evidence type="ECO:0000259" key="4">
    <source>
        <dbReference type="Pfam" id="PF05368"/>
    </source>
</evidence>
<keyword evidence="3" id="KW-0560">Oxidoreductase</keyword>
<dbReference type="GO" id="GO:0010283">
    <property type="term" value="F:pinoresinol reductase activity"/>
    <property type="evidence" value="ECO:0007669"/>
    <property type="project" value="UniProtKB-ARBA"/>
</dbReference>
<evidence type="ECO:0000313" key="5">
    <source>
        <dbReference type="EMBL" id="CAA2619455.1"/>
    </source>
</evidence>
<dbReference type="PANTHER" id="PTHR43349">
    <property type="entry name" value="PINORESINOL REDUCTASE-RELATED"/>
    <property type="match status" value="1"/>
</dbReference>
<evidence type="ECO:0000313" key="6">
    <source>
        <dbReference type="Proteomes" id="UP001189122"/>
    </source>
</evidence>
<dbReference type="InterPro" id="IPR050608">
    <property type="entry name" value="NmrA-type/Isoflavone_red_sf"/>
</dbReference>
<dbReference type="GO" id="GO:0009807">
    <property type="term" value="P:lignan biosynthetic process"/>
    <property type="evidence" value="ECO:0007669"/>
    <property type="project" value="UniProtKB-ARBA"/>
</dbReference>
<evidence type="ECO:0000256" key="2">
    <source>
        <dbReference type="ARBA" id="ARBA00022857"/>
    </source>
</evidence>
<dbReference type="InterPro" id="IPR008030">
    <property type="entry name" value="NmrA-like"/>
</dbReference>
<gene>
    <name evidence="5" type="ORF">SI7747_04005622</name>
</gene>
<dbReference type="SUPFAM" id="SSF51735">
    <property type="entry name" value="NAD(P)-binding Rossmann-fold domains"/>
    <property type="match status" value="1"/>
</dbReference>
<evidence type="ECO:0000256" key="3">
    <source>
        <dbReference type="ARBA" id="ARBA00023002"/>
    </source>
</evidence>
<organism evidence="5">
    <name type="scientific">Spirodela intermedia</name>
    <name type="common">Intermediate duckweed</name>
    <dbReference type="NCBI Taxonomy" id="51605"/>
    <lineage>
        <taxon>Eukaryota</taxon>
        <taxon>Viridiplantae</taxon>
        <taxon>Streptophyta</taxon>
        <taxon>Embryophyta</taxon>
        <taxon>Tracheophyta</taxon>
        <taxon>Spermatophyta</taxon>
        <taxon>Magnoliopsida</taxon>
        <taxon>Liliopsida</taxon>
        <taxon>Araceae</taxon>
        <taxon>Lemnoideae</taxon>
        <taxon>Spirodela</taxon>
    </lineage>
</organism>
<dbReference type="PANTHER" id="PTHR43349:SF4">
    <property type="entry name" value="PINORESINOL REDUCTASE 1-RELATED"/>
    <property type="match status" value="1"/>
</dbReference>
<dbReference type="EMBL" id="LR743591">
    <property type="protein sequence ID" value="CAA2619455.1"/>
    <property type="molecule type" value="Genomic_DNA"/>
</dbReference>
<protein>
    <recommendedName>
        <fullName evidence="4">NmrA-like domain-containing protein</fullName>
    </recommendedName>
</protein>
<dbReference type="InterPro" id="IPR036291">
    <property type="entry name" value="NAD(P)-bd_dom_sf"/>
</dbReference>
<reference evidence="5 6" key="1">
    <citation type="submission" date="2019-12" db="EMBL/GenBank/DDBJ databases">
        <authorList>
            <person name="Scholz U."/>
            <person name="Mascher M."/>
            <person name="Fiebig A."/>
        </authorList>
    </citation>
    <scope>NUCLEOTIDE SEQUENCE</scope>
</reference>
<sequence length="296" mass="32810">MEKSRVLVVGPRGGHPTFVLHRPEIGIDVEKVQMLLSFKEQGARLVEASFSDHGSLVAAVRQVDAVVCAIAGVHIRSHQIPLQLKLVEAMKEAGNVKRFLPSEFGIDPARMGSALEPGRITFDDKMAVRRAVEEAGIPFTYISAGCFAGYFIGGLCQPGNILPAKERVTILGSGDVKAIFVDEDDIATYAVKTIDDPRAANKTVYIRPPENVLSQMELVRIWEDLIERKLETVSLSADDFLSAMKGEDYVSQVGMGHFYHVLYEGCLTNFDVAEEASQLYPDVAYTRVRDYLRRYL</sequence>
<dbReference type="Proteomes" id="UP001189122">
    <property type="component" value="Unassembled WGS sequence"/>
</dbReference>